<feature type="compositionally biased region" description="Low complexity" evidence="2">
    <location>
        <begin position="770"/>
        <end position="788"/>
    </location>
</feature>
<dbReference type="PANTHER" id="PTHR13561">
    <property type="entry name" value="DNA REPLICATION REGULATOR DPB11-RELATED"/>
    <property type="match status" value="1"/>
</dbReference>
<dbReference type="Gene3D" id="3.40.50.10190">
    <property type="entry name" value="BRCT domain"/>
    <property type="match status" value="4"/>
</dbReference>
<feature type="compositionally biased region" description="Basic residues" evidence="2">
    <location>
        <begin position="233"/>
        <end position="242"/>
    </location>
</feature>
<dbReference type="Pfam" id="PF12738">
    <property type="entry name" value="PTCB-BRCT"/>
    <property type="match status" value="1"/>
</dbReference>
<reference evidence="4" key="1">
    <citation type="journal article" date="2021" name="Nat. Commun.">
        <title>Genetic determinants of endophytism in the Arabidopsis root mycobiome.</title>
        <authorList>
            <person name="Mesny F."/>
            <person name="Miyauchi S."/>
            <person name="Thiergart T."/>
            <person name="Pickel B."/>
            <person name="Atanasova L."/>
            <person name="Karlsson M."/>
            <person name="Huettel B."/>
            <person name="Barry K.W."/>
            <person name="Haridas S."/>
            <person name="Chen C."/>
            <person name="Bauer D."/>
            <person name="Andreopoulos W."/>
            <person name="Pangilinan J."/>
            <person name="LaButti K."/>
            <person name="Riley R."/>
            <person name="Lipzen A."/>
            <person name="Clum A."/>
            <person name="Drula E."/>
            <person name="Henrissat B."/>
            <person name="Kohler A."/>
            <person name="Grigoriev I.V."/>
            <person name="Martin F.M."/>
            <person name="Hacquard S."/>
        </authorList>
    </citation>
    <scope>NUCLEOTIDE SEQUENCE</scope>
    <source>
        <strain evidence="4">MPI-SDFR-AT-0073</strain>
    </source>
</reference>
<evidence type="ECO:0000259" key="3">
    <source>
        <dbReference type="PROSITE" id="PS50172"/>
    </source>
</evidence>
<feature type="compositionally biased region" description="Basic and acidic residues" evidence="2">
    <location>
        <begin position="837"/>
        <end position="866"/>
    </location>
</feature>
<feature type="domain" description="BRCT" evidence="3">
    <location>
        <begin position="336"/>
        <end position="434"/>
    </location>
</feature>
<comment type="caution">
    <text evidence="4">The sequence shown here is derived from an EMBL/GenBank/DDBJ whole genome shotgun (WGS) entry which is preliminary data.</text>
</comment>
<dbReference type="InterPro" id="IPR036420">
    <property type="entry name" value="BRCT_dom_sf"/>
</dbReference>
<dbReference type="AlphaFoldDB" id="A0A9P9A5T4"/>
<evidence type="ECO:0000256" key="2">
    <source>
        <dbReference type="SAM" id="MobiDB-lite"/>
    </source>
</evidence>
<dbReference type="SMART" id="SM00292">
    <property type="entry name" value="BRCT"/>
    <property type="match status" value="4"/>
</dbReference>
<dbReference type="GeneID" id="70130542"/>
<dbReference type="CDD" id="cd18433">
    <property type="entry name" value="BRCT_Rad4_rpt3"/>
    <property type="match status" value="1"/>
</dbReference>
<dbReference type="EMBL" id="JAGPXC010000001">
    <property type="protein sequence ID" value="KAH6661159.1"/>
    <property type="molecule type" value="Genomic_DNA"/>
</dbReference>
<evidence type="ECO:0000313" key="5">
    <source>
        <dbReference type="Proteomes" id="UP000758603"/>
    </source>
</evidence>
<accession>A0A9P9A5T4</accession>
<gene>
    <name evidence="4" type="ORF">BKA67DRAFT_550346</name>
</gene>
<dbReference type="InterPro" id="IPR059215">
    <property type="entry name" value="BRCT2_TopBP1-like"/>
</dbReference>
<proteinExistence type="predicted"/>
<sequence length="890" mass="98563">MAMESPPSSDTGAQPFDASLPFAGVVVCCTSIPAEERTYIDERVKEFGGVHKYDLTPDVTHLIVGDYDTAKYRHVARERPDIKPMAAGWINAVRSHWVNDQEFDFANLESEFRLRPFESGGGFPQSTDSPKRRRQQLLICLTGFEDHDRQYIEDTVVANGGTYMGDLSRRVTHLIVCKPEGKKYQAAKNWNITTVSIEWLDDSVRRGMILDEVCYDPILPKEDRGKGAIIRKETKRHSLGAKRPRDGADAVQQNGPRKLRKSASMRLNSQGNNLLNEIFNNSKQHVADAPRPALEQKSLSTSVLPPVAAHILKPLPQPLASLLPSLPSMTADPTQAADGVFASCRFMIHGFLERKHQIMYDCLTSHGGRIAKSVEELSLPSQHEPHDQRFLVVPQTSQPHTHPIIPEAVHIVTEFYIERCIHGRQLLHPTDHVLGRPFPSFPVDGFEELTIHSTGFRDEQLNQVEKTIIQLGAKYAERFNNQSSLMLCPSLKDVRTGKLDLALRNKIPVINAEWLWQCISAGFRVPWDSFVFPEIQHKVAIDVDPDLENRRQKLQRSKSEPIRKKESRPDIRAPAAKEALDLTAFSKEDVRAAVRHDSAADIPQPKVATVVVQEEDSAIDVSNYDTAPTHQAHDSLGNGPLCELGKNALNKSLDTPLSRPASHNTLRRFPTGATVGDSEFGDDPDAAPMHVIGAALEEEQPVALNVSHAKGAQKQKTEEVRAAERAAMAKQFTSLMDKLPTDDTNKDSSHTNSMSAAKTQRRKREILGRATSNASAASSASAESGSVANKPKMMDNTKSAPGSMGLLDEMLSGEQDECAQTEEAPLPPATQVGYDDPQAREHREKLMDRIQGKKKSNNDQVEKIQEKPANGPVAGVTSTAASRRTRRKGF</sequence>
<feature type="region of interest" description="Disordered" evidence="2">
    <location>
        <begin position="552"/>
        <end position="573"/>
    </location>
</feature>
<dbReference type="CDD" id="cd17731">
    <property type="entry name" value="BRCT_TopBP1_rpt2_like"/>
    <property type="match status" value="1"/>
</dbReference>
<dbReference type="Pfam" id="PF00533">
    <property type="entry name" value="BRCT"/>
    <property type="match status" value="2"/>
</dbReference>
<name>A0A9P9A5T4_9PEZI</name>
<evidence type="ECO:0000313" key="4">
    <source>
        <dbReference type="EMBL" id="KAH6661159.1"/>
    </source>
</evidence>
<protein>
    <submittedName>
        <fullName evidence="4">BRCT domain-containing protein</fullName>
    </submittedName>
</protein>
<feature type="domain" description="BRCT" evidence="3">
    <location>
        <begin position="17"/>
        <end position="90"/>
    </location>
</feature>
<feature type="region of interest" description="Disordered" evidence="2">
    <location>
        <begin position="733"/>
        <end position="890"/>
    </location>
</feature>
<dbReference type="PROSITE" id="PS50172">
    <property type="entry name" value="BRCT"/>
    <property type="match status" value="4"/>
</dbReference>
<keyword evidence="1" id="KW-0677">Repeat</keyword>
<feature type="domain" description="BRCT" evidence="3">
    <location>
        <begin position="129"/>
        <end position="217"/>
    </location>
</feature>
<dbReference type="GO" id="GO:0006270">
    <property type="term" value="P:DNA replication initiation"/>
    <property type="evidence" value="ECO:0007669"/>
    <property type="project" value="TreeGrafter"/>
</dbReference>
<dbReference type="GO" id="GO:0007095">
    <property type="term" value="P:mitotic G2 DNA damage checkpoint signaling"/>
    <property type="evidence" value="ECO:0007669"/>
    <property type="project" value="TreeGrafter"/>
</dbReference>
<feature type="region of interest" description="Disordered" evidence="2">
    <location>
        <begin position="656"/>
        <end position="687"/>
    </location>
</feature>
<organism evidence="4 5">
    <name type="scientific">Truncatella angustata</name>
    <dbReference type="NCBI Taxonomy" id="152316"/>
    <lineage>
        <taxon>Eukaryota</taxon>
        <taxon>Fungi</taxon>
        <taxon>Dikarya</taxon>
        <taxon>Ascomycota</taxon>
        <taxon>Pezizomycotina</taxon>
        <taxon>Sordariomycetes</taxon>
        <taxon>Xylariomycetidae</taxon>
        <taxon>Amphisphaeriales</taxon>
        <taxon>Sporocadaceae</taxon>
        <taxon>Truncatella</taxon>
    </lineage>
</organism>
<dbReference type="OrthoDB" id="251770at2759"/>
<dbReference type="GO" id="GO:0033314">
    <property type="term" value="P:mitotic DNA replication checkpoint signaling"/>
    <property type="evidence" value="ECO:0007669"/>
    <property type="project" value="TreeGrafter"/>
</dbReference>
<dbReference type="InterPro" id="IPR001357">
    <property type="entry name" value="BRCT_dom"/>
</dbReference>
<evidence type="ECO:0000256" key="1">
    <source>
        <dbReference type="ARBA" id="ARBA00022737"/>
    </source>
</evidence>
<keyword evidence="5" id="KW-1185">Reference proteome</keyword>
<feature type="compositionally biased region" description="Basic and acidic residues" evidence="2">
    <location>
        <begin position="552"/>
        <end position="571"/>
    </location>
</feature>
<feature type="domain" description="BRCT" evidence="3">
    <location>
        <begin position="446"/>
        <end position="532"/>
    </location>
</feature>
<dbReference type="SUPFAM" id="SSF52113">
    <property type="entry name" value="BRCT domain"/>
    <property type="match status" value="4"/>
</dbReference>
<dbReference type="Proteomes" id="UP000758603">
    <property type="component" value="Unassembled WGS sequence"/>
</dbReference>
<feature type="compositionally biased region" description="Basic and acidic residues" evidence="2">
    <location>
        <begin position="739"/>
        <end position="749"/>
    </location>
</feature>
<dbReference type="RefSeq" id="XP_045965290.1">
    <property type="nucleotide sequence ID" value="XM_046101650.1"/>
</dbReference>
<feature type="region of interest" description="Disordered" evidence="2">
    <location>
        <begin position="227"/>
        <end position="262"/>
    </location>
</feature>
<dbReference type="PANTHER" id="PTHR13561:SF20">
    <property type="entry name" value="DNA TOPOISOMERASE 2-BINDING PROTEIN 1"/>
    <property type="match status" value="1"/>
</dbReference>